<organism evidence="2 3">
    <name type="scientific">Orrella marina</name>
    <dbReference type="NCBI Taxonomy" id="2163011"/>
    <lineage>
        <taxon>Bacteria</taxon>
        <taxon>Pseudomonadati</taxon>
        <taxon>Pseudomonadota</taxon>
        <taxon>Betaproteobacteria</taxon>
        <taxon>Burkholderiales</taxon>
        <taxon>Alcaligenaceae</taxon>
        <taxon>Orrella</taxon>
    </lineage>
</organism>
<accession>A0A2R4XGL6</accession>
<proteinExistence type="predicted"/>
<dbReference type="InterPro" id="IPR021529">
    <property type="entry name" value="DUF2798"/>
</dbReference>
<keyword evidence="1" id="KW-1133">Transmembrane helix</keyword>
<name>A0A2R4XGL6_9BURK</name>
<dbReference type="Pfam" id="PF11391">
    <property type="entry name" value="DUF2798"/>
    <property type="match status" value="1"/>
</dbReference>
<dbReference type="EMBL" id="CP028901">
    <property type="protein sequence ID" value="AWB32966.1"/>
    <property type="molecule type" value="Genomic_DNA"/>
</dbReference>
<dbReference type="KEGG" id="boz:DBV39_03705"/>
<evidence type="ECO:0008006" key="4">
    <source>
        <dbReference type="Google" id="ProtNLM"/>
    </source>
</evidence>
<evidence type="ECO:0000313" key="3">
    <source>
        <dbReference type="Proteomes" id="UP000244571"/>
    </source>
</evidence>
<sequence>MNQSTPPTKRTRRFRLHRRYTPVVFAFYMAGIMALLMCAVIVGFNQGITEDFLARVIHAYIVAMPVAFVCVLFVRPLVMKLVGLTIDQST</sequence>
<dbReference type="Proteomes" id="UP000244571">
    <property type="component" value="Chromosome"/>
</dbReference>
<dbReference type="RefSeq" id="WP_108620397.1">
    <property type="nucleotide sequence ID" value="NZ_CP028901.1"/>
</dbReference>
<dbReference type="AlphaFoldDB" id="A0A2R4XGL6"/>
<dbReference type="OrthoDB" id="6007993at2"/>
<evidence type="ECO:0000256" key="1">
    <source>
        <dbReference type="SAM" id="Phobius"/>
    </source>
</evidence>
<keyword evidence="1" id="KW-0812">Transmembrane</keyword>
<feature type="transmembrane region" description="Helical" evidence="1">
    <location>
        <begin position="56"/>
        <end position="74"/>
    </location>
</feature>
<gene>
    <name evidence="2" type="ORF">DBV39_03705</name>
</gene>
<protein>
    <recommendedName>
        <fullName evidence="4">DUF2798 domain-containing protein</fullName>
    </recommendedName>
</protein>
<evidence type="ECO:0000313" key="2">
    <source>
        <dbReference type="EMBL" id="AWB32966.1"/>
    </source>
</evidence>
<feature type="transmembrane region" description="Helical" evidence="1">
    <location>
        <begin position="20"/>
        <end position="44"/>
    </location>
</feature>
<keyword evidence="3" id="KW-1185">Reference proteome</keyword>
<reference evidence="2 3" key="1">
    <citation type="submission" date="2018-04" db="EMBL/GenBank/DDBJ databases">
        <title>Bordetella sp. HZ20 isolated from seawater.</title>
        <authorList>
            <person name="Sun C."/>
        </authorList>
    </citation>
    <scope>NUCLEOTIDE SEQUENCE [LARGE SCALE GENOMIC DNA]</scope>
    <source>
        <strain evidence="2 3">HZ20</strain>
    </source>
</reference>
<keyword evidence="1" id="KW-0472">Membrane</keyword>